<sequence length="153" mass="15100">MTEPFVLTSFPDAAPMAGLAGGVLIGLAAALMLLGIGRIAGISGITARAAGISDSGLPRVSAWAFVIGLPLGALVVMLAKGGLPANFASPLYLVVAGLIVGVGTRLGSGCTSGHGVCGMSRFSQRSIVATITFMVTGFATVAAMNALGLEVLP</sequence>
<protein>
    <submittedName>
        <fullName evidence="10">Uncharacterized protein</fullName>
    </submittedName>
</protein>
<keyword evidence="11" id="KW-1185">Reference proteome</keyword>
<dbReference type="InterPro" id="IPR007272">
    <property type="entry name" value="Sulf_transp_TsuA/YedE"/>
</dbReference>
<evidence type="ECO:0000256" key="7">
    <source>
        <dbReference type="ARBA" id="ARBA00023136"/>
    </source>
</evidence>
<keyword evidence="2" id="KW-0813">Transport</keyword>
<keyword evidence="6 9" id="KW-1133">Transmembrane helix</keyword>
<dbReference type="eggNOG" id="COG2391">
    <property type="taxonomic scope" value="Bacteria"/>
</dbReference>
<evidence type="ECO:0000256" key="4">
    <source>
        <dbReference type="ARBA" id="ARBA00022519"/>
    </source>
</evidence>
<dbReference type="GO" id="GO:0005886">
    <property type="term" value="C:plasma membrane"/>
    <property type="evidence" value="ECO:0007669"/>
    <property type="project" value="UniProtKB-SubCell"/>
</dbReference>
<feature type="transmembrane region" description="Helical" evidence="9">
    <location>
        <begin position="127"/>
        <end position="147"/>
    </location>
</feature>
<keyword evidence="3" id="KW-1003">Cell membrane</keyword>
<evidence type="ECO:0000256" key="5">
    <source>
        <dbReference type="ARBA" id="ARBA00022692"/>
    </source>
</evidence>
<accession>A0A074MBB3</accession>
<name>A0A074MBB3_ERYLO</name>
<comment type="similarity">
    <text evidence="8">Belongs to the TsuA/YedE (TC 9.B.102) family.</text>
</comment>
<proteinExistence type="inferred from homology"/>
<evidence type="ECO:0000313" key="10">
    <source>
        <dbReference type="EMBL" id="KEO89113.1"/>
    </source>
</evidence>
<dbReference type="STRING" id="1044.EH31_13835"/>
<reference evidence="10 11" key="1">
    <citation type="submission" date="2014-04" db="EMBL/GenBank/DDBJ databases">
        <title>A comprehensive comparison of genomes of Erythrobacter spp. strains.</title>
        <authorList>
            <person name="Zheng Q."/>
        </authorList>
    </citation>
    <scope>NUCLEOTIDE SEQUENCE [LARGE SCALE GENOMIC DNA]</scope>
    <source>
        <strain evidence="10 11">DSM 6997</strain>
    </source>
</reference>
<comment type="subcellular location">
    <subcellularLocation>
        <location evidence="1">Cell inner membrane</location>
        <topology evidence="1">Multi-pass membrane protein</topology>
    </subcellularLocation>
</comment>
<dbReference type="OrthoDB" id="9814020at2"/>
<feature type="transmembrane region" description="Helical" evidence="9">
    <location>
        <begin position="85"/>
        <end position="106"/>
    </location>
</feature>
<evidence type="ECO:0000256" key="3">
    <source>
        <dbReference type="ARBA" id="ARBA00022475"/>
    </source>
</evidence>
<evidence type="ECO:0000256" key="9">
    <source>
        <dbReference type="SAM" id="Phobius"/>
    </source>
</evidence>
<dbReference type="Pfam" id="PF04143">
    <property type="entry name" value="Sulf_transp"/>
    <property type="match status" value="1"/>
</dbReference>
<feature type="transmembrane region" description="Helical" evidence="9">
    <location>
        <begin position="20"/>
        <end position="40"/>
    </location>
</feature>
<dbReference type="PANTHER" id="PTHR30574:SF1">
    <property type="entry name" value="SULPHUR TRANSPORT DOMAIN-CONTAINING PROTEIN"/>
    <property type="match status" value="1"/>
</dbReference>
<dbReference type="RefSeq" id="WP_034960948.1">
    <property type="nucleotide sequence ID" value="NZ_JMIW01000006.1"/>
</dbReference>
<evidence type="ECO:0000256" key="2">
    <source>
        <dbReference type="ARBA" id="ARBA00022448"/>
    </source>
</evidence>
<keyword evidence="5 9" id="KW-0812">Transmembrane</keyword>
<evidence type="ECO:0000256" key="8">
    <source>
        <dbReference type="ARBA" id="ARBA00035655"/>
    </source>
</evidence>
<organism evidence="10 11">
    <name type="scientific">Erythrobacter longus</name>
    <dbReference type="NCBI Taxonomy" id="1044"/>
    <lineage>
        <taxon>Bacteria</taxon>
        <taxon>Pseudomonadati</taxon>
        <taxon>Pseudomonadota</taxon>
        <taxon>Alphaproteobacteria</taxon>
        <taxon>Sphingomonadales</taxon>
        <taxon>Erythrobacteraceae</taxon>
        <taxon>Erythrobacter/Porphyrobacter group</taxon>
        <taxon>Erythrobacter</taxon>
    </lineage>
</organism>
<evidence type="ECO:0000256" key="6">
    <source>
        <dbReference type="ARBA" id="ARBA00022989"/>
    </source>
</evidence>
<keyword evidence="4" id="KW-0997">Cell inner membrane</keyword>
<dbReference type="Proteomes" id="UP000027647">
    <property type="component" value="Unassembled WGS sequence"/>
</dbReference>
<comment type="caution">
    <text evidence="10">The sequence shown here is derived from an EMBL/GenBank/DDBJ whole genome shotgun (WGS) entry which is preliminary data.</text>
</comment>
<evidence type="ECO:0000313" key="11">
    <source>
        <dbReference type="Proteomes" id="UP000027647"/>
    </source>
</evidence>
<evidence type="ECO:0000256" key="1">
    <source>
        <dbReference type="ARBA" id="ARBA00004429"/>
    </source>
</evidence>
<keyword evidence="7 9" id="KW-0472">Membrane</keyword>
<dbReference type="EMBL" id="JMIW01000006">
    <property type="protein sequence ID" value="KEO89113.1"/>
    <property type="molecule type" value="Genomic_DNA"/>
</dbReference>
<dbReference type="AlphaFoldDB" id="A0A074MBB3"/>
<gene>
    <name evidence="10" type="ORF">EH31_13835</name>
</gene>
<feature type="transmembrane region" description="Helical" evidence="9">
    <location>
        <begin position="60"/>
        <end position="79"/>
    </location>
</feature>
<dbReference type="PANTHER" id="PTHR30574">
    <property type="entry name" value="INNER MEMBRANE PROTEIN YEDE"/>
    <property type="match status" value="1"/>
</dbReference>